<feature type="region of interest" description="Disordered" evidence="1">
    <location>
        <begin position="54"/>
        <end position="126"/>
    </location>
</feature>
<dbReference type="PaxDb" id="6239-Y66D12A.1"/>
<feature type="compositionally biased region" description="Acidic residues" evidence="1">
    <location>
        <begin position="73"/>
        <end position="96"/>
    </location>
</feature>
<proteinExistence type="predicted"/>
<name>Q9BI35_CAEEL</name>
<dbReference type="CTD" id="190495"/>
<organism evidence="2 3">
    <name type="scientific">Caenorhabditis elegans</name>
    <dbReference type="NCBI Taxonomy" id="6239"/>
    <lineage>
        <taxon>Eukaryota</taxon>
        <taxon>Metazoa</taxon>
        <taxon>Ecdysozoa</taxon>
        <taxon>Nematoda</taxon>
        <taxon>Chromadorea</taxon>
        <taxon>Rhabditida</taxon>
        <taxon>Rhabditina</taxon>
        <taxon>Rhabditomorpha</taxon>
        <taxon>Rhabditoidea</taxon>
        <taxon>Rhabditidae</taxon>
        <taxon>Peloderinae</taxon>
        <taxon>Caenorhabditis</taxon>
    </lineage>
</organism>
<feature type="region of interest" description="Disordered" evidence="1">
    <location>
        <begin position="1"/>
        <end position="35"/>
    </location>
</feature>
<evidence type="ECO:0000256" key="1">
    <source>
        <dbReference type="SAM" id="MobiDB-lite"/>
    </source>
</evidence>
<keyword evidence="3" id="KW-1185">Reference proteome</keyword>
<dbReference type="EMBL" id="BX284603">
    <property type="protein sequence ID" value="CAC35913.1"/>
    <property type="molecule type" value="Genomic_DNA"/>
</dbReference>
<feature type="compositionally biased region" description="Basic and acidic residues" evidence="1">
    <location>
        <begin position="97"/>
        <end position="107"/>
    </location>
</feature>
<dbReference type="KEGG" id="cel:CELE_Y66D12A.1"/>
<dbReference type="AGR" id="WB:WBGene00013427"/>
<evidence type="ECO:0000313" key="3">
    <source>
        <dbReference type="Proteomes" id="UP000001940"/>
    </source>
</evidence>
<gene>
    <name evidence="2" type="ORF">CELE_Y66D12A.1</name>
    <name evidence="2 4" type="ORF">Y66D12A.1</name>
</gene>
<evidence type="ECO:0000313" key="4">
    <source>
        <dbReference type="WormBase" id="Y66D12A.1"/>
    </source>
</evidence>
<protein>
    <submittedName>
        <fullName evidence="2">Envelope-like protein</fullName>
    </submittedName>
</protein>
<evidence type="ECO:0000313" key="2">
    <source>
        <dbReference type="EMBL" id="CAC35913.1"/>
    </source>
</evidence>
<dbReference type="AlphaFoldDB" id="Q9BI35"/>
<feature type="compositionally biased region" description="Basic and acidic residues" evidence="1">
    <location>
        <begin position="1"/>
        <end position="18"/>
    </location>
</feature>
<dbReference type="RefSeq" id="NP_499501.1">
    <property type="nucleotide sequence ID" value="NM_067100.1"/>
</dbReference>
<dbReference type="InParanoid" id="Q9BI35"/>
<reference evidence="2 3" key="1">
    <citation type="journal article" date="1998" name="Science">
        <title>Genome sequence of the nematode C. elegans: a platform for investigating biology.</title>
        <authorList>
            <consortium name="The C. elegans sequencing consortium"/>
            <person name="Sulson J.E."/>
            <person name="Waterston R."/>
        </authorList>
    </citation>
    <scope>NUCLEOTIDE SEQUENCE [LARGE SCALE GENOMIC DNA]</scope>
    <source>
        <strain evidence="2 3">Bristol N2</strain>
    </source>
</reference>
<sequence length="236" mass="26366">MSRVEEMISRFGKRKEVPVDLPTKKKSKVAPQSKKLEIRRQLPQTAMIRGELVTEQPPAHEIVVPKSSQFQNESDDDTGMYEDTEIDVEHEEEVQEEQIHDRTKRGESSSSSMSSKSGNSVDTLSNKKTAGTFCPVEVGFEVIGTPAELMPSLNKRVSQLMNTRLDVDCRALEEVLVAETVTTENVKCVAAGVIGAMKSVPLLPLLIINFSGIQRLFPLKRLVWNNKCKKVDELLN</sequence>
<dbReference type="GeneID" id="190495"/>
<dbReference type="Bgee" id="WBGene00013427">
    <property type="expression patterns" value="Expressed in multicellular organism and 1 other cell type or tissue"/>
</dbReference>
<dbReference type="UCSC" id="Y66D12A.1">
    <property type="organism name" value="c. elegans"/>
</dbReference>
<accession>Q9BI35</accession>
<dbReference type="WormBase" id="Y66D12A.1">
    <property type="protein sequence ID" value="CE15689"/>
    <property type="gene ID" value="WBGene00013427"/>
</dbReference>
<dbReference type="HOGENOM" id="CLU_1176361_0_0_1"/>
<dbReference type="Proteomes" id="UP000001940">
    <property type="component" value="Chromosome III"/>
</dbReference>
<feature type="compositionally biased region" description="Low complexity" evidence="1">
    <location>
        <begin position="108"/>
        <end position="120"/>
    </location>
</feature>